<proteinExistence type="predicted"/>
<dbReference type="RefSeq" id="WP_204067442.1">
    <property type="nucleotide sequence ID" value="NZ_BOOJ01000052.1"/>
</dbReference>
<keyword evidence="3" id="KW-1185">Reference proteome</keyword>
<accession>A0A8J3WN36</accession>
<comment type="caution">
    <text evidence="2">The sequence shown here is derived from an EMBL/GenBank/DDBJ whole genome shotgun (WGS) entry which is preliminary data.</text>
</comment>
<dbReference type="AlphaFoldDB" id="A0A8J3WN36"/>
<evidence type="ECO:0000313" key="2">
    <source>
        <dbReference type="EMBL" id="GIH95345.1"/>
    </source>
</evidence>
<feature type="transmembrane region" description="Helical" evidence="1">
    <location>
        <begin position="47"/>
        <end position="65"/>
    </location>
</feature>
<dbReference type="EMBL" id="BOOJ01000052">
    <property type="protein sequence ID" value="GIH95345.1"/>
    <property type="molecule type" value="Genomic_DNA"/>
</dbReference>
<reference evidence="2 3" key="1">
    <citation type="submission" date="2021-01" db="EMBL/GenBank/DDBJ databases">
        <title>Whole genome shotgun sequence of Planobispora siamensis NBRC 107568.</title>
        <authorList>
            <person name="Komaki H."/>
            <person name="Tamura T."/>
        </authorList>
    </citation>
    <scope>NUCLEOTIDE SEQUENCE [LARGE SCALE GENOMIC DNA]</scope>
    <source>
        <strain evidence="2 3">NBRC 107568</strain>
    </source>
</reference>
<sequence length="76" mass="8866">MPETWHHYAELHKPRLYRYRVADDAQGLRLSRNIYPSAPEPTARGRAWIGLVLVVGCYAYCVKWAHARMRLKAGRD</sequence>
<name>A0A8J3WN36_9ACTN</name>
<dbReference type="Proteomes" id="UP000619788">
    <property type="component" value="Unassembled WGS sequence"/>
</dbReference>
<gene>
    <name evidence="2" type="ORF">Psi01_59750</name>
</gene>
<keyword evidence="1" id="KW-1133">Transmembrane helix</keyword>
<evidence type="ECO:0000313" key="3">
    <source>
        <dbReference type="Proteomes" id="UP000619788"/>
    </source>
</evidence>
<keyword evidence="1" id="KW-0472">Membrane</keyword>
<evidence type="ECO:0000256" key="1">
    <source>
        <dbReference type="SAM" id="Phobius"/>
    </source>
</evidence>
<protein>
    <submittedName>
        <fullName evidence="2">Uncharacterized protein</fullName>
    </submittedName>
</protein>
<keyword evidence="1" id="KW-0812">Transmembrane</keyword>
<organism evidence="2 3">
    <name type="scientific">Planobispora siamensis</name>
    <dbReference type="NCBI Taxonomy" id="936338"/>
    <lineage>
        <taxon>Bacteria</taxon>
        <taxon>Bacillati</taxon>
        <taxon>Actinomycetota</taxon>
        <taxon>Actinomycetes</taxon>
        <taxon>Streptosporangiales</taxon>
        <taxon>Streptosporangiaceae</taxon>
        <taxon>Planobispora</taxon>
    </lineage>
</organism>